<sequence>MKTMNEIHHSNFPAQLAESLRQHADRPAFCIQDTFFSYRQLASKVAAIRQSLHRVNDTYIGLVANDDLATYASILAIWMEGKCYIPLHPLQPVARCANIIEQVGIEVILDSGETTRHADRYVVHTGSLAATDEKQTPLQNFNPQAPAYILFTSGSTGTPKGVPISYGNVSAFLQSVDALGIRLRADDRCLQMFDLTFDLSVDSYLQPLLAGACVFTVRPGSIKWEESFRLLDEYKLTATFMVPSVIHYLRPYLDEIEAPQLRYSLFAGEALTADDTLPWQQTVPQAEIWNVYGPTEDTIYCTAYRLPDRQVKQHNNIISIGKTVKHAQSMIVDEARKPVGEGVVGELCLSGEQLTPGYWQNGEKNQAAFFDLGGRRWYLTGDLCMADPDGDIMYIGRKDSQVKIQGYRVELSEIEQVARRFYARKTAVVAVVTGSTGQESIYLAVEGPDDGSRDRLEAHLRTYLPAYMIPSKIVFMPSFPQNMSNKIDRKRIKELIK</sequence>
<dbReference type="Gene3D" id="3.30.300.30">
    <property type="match status" value="1"/>
</dbReference>
<dbReference type="InterPro" id="IPR045851">
    <property type="entry name" value="AMP-bd_C_sf"/>
</dbReference>
<dbReference type="InterPro" id="IPR042099">
    <property type="entry name" value="ANL_N_sf"/>
</dbReference>
<name>U2P486_9BACT</name>
<dbReference type="PATRIC" id="fig|1115809.3.peg.1700"/>
<dbReference type="SUPFAM" id="SSF56801">
    <property type="entry name" value="Acetyl-CoA synthetase-like"/>
    <property type="match status" value="1"/>
</dbReference>
<accession>U2P486</accession>
<dbReference type="GO" id="GO:0031177">
    <property type="term" value="F:phosphopantetheine binding"/>
    <property type="evidence" value="ECO:0007669"/>
    <property type="project" value="TreeGrafter"/>
</dbReference>
<dbReference type="GO" id="GO:0005737">
    <property type="term" value="C:cytoplasm"/>
    <property type="evidence" value="ECO:0007669"/>
    <property type="project" value="TreeGrafter"/>
</dbReference>
<feature type="domain" description="AMP-dependent synthetase/ligase" evidence="1">
    <location>
        <begin position="17"/>
        <end position="359"/>
    </location>
</feature>
<dbReference type="EMBL" id="AWEY01000032">
    <property type="protein sequence ID" value="ERK38951.1"/>
    <property type="molecule type" value="Genomic_DNA"/>
</dbReference>
<dbReference type="InterPro" id="IPR010071">
    <property type="entry name" value="AA_adenyl_dom"/>
</dbReference>
<dbReference type="Gene3D" id="3.40.50.12780">
    <property type="entry name" value="N-terminal domain of ligase-like"/>
    <property type="match status" value="1"/>
</dbReference>
<organism evidence="2 3">
    <name type="scientific">Segatella baroniae F0067</name>
    <dbReference type="NCBI Taxonomy" id="1115809"/>
    <lineage>
        <taxon>Bacteria</taxon>
        <taxon>Pseudomonadati</taxon>
        <taxon>Bacteroidota</taxon>
        <taxon>Bacteroidia</taxon>
        <taxon>Bacteroidales</taxon>
        <taxon>Prevotellaceae</taxon>
        <taxon>Segatella</taxon>
    </lineage>
</organism>
<proteinExistence type="predicted"/>
<keyword evidence="3" id="KW-1185">Reference proteome</keyword>
<dbReference type="NCBIfam" id="TIGR01733">
    <property type="entry name" value="AA-adenyl-dom"/>
    <property type="match status" value="1"/>
</dbReference>
<comment type="caution">
    <text evidence="2">The sequence shown here is derived from an EMBL/GenBank/DDBJ whole genome shotgun (WGS) entry which is preliminary data.</text>
</comment>
<reference evidence="2 3" key="1">
    <citation type="submission" date="2013-08" db="EMBL/GenBank/DDBJ databases">
        <authorList>
            <person name="Durkin A.S."/>
            <person name="Haft D.R."/>
            <person name="McCorrison J."/>
            <person name="Torralba M."/>
            <person name="Gillis M."/>
            <person name="Haft D.H."/>
            <person name="Methe B."/>
            <person name="Sutton G."/>
            <person name="Nelson K.E."/>
        </authorList>
    </citation>
    <scope>NUCLEOTIDE SEQUENCE [LARGE SCALE GENOMIC DNA]</scope>
    <source>
        <strain evidence="2 3">F0067</strain>
    </source>
</reference>
<dbReference type="GO" id="GO:0043041">
    <property type="term" value="P:amino acid activation for nonribosomal peptide biosynthetic process"/>
    <property type="evidence" value="ECO:0007669"/>
    <property type="project" value="TreeGrafter"/>
</dbReference>
<evidence type="ECO:0000259" key="1">
    <source>
        <dbReference type="Pfam" id="PF00501"/>
    </source>
</evidence>
<dbReference type="InterPro" id="IPR020845">
    <property type="entry name" value="AMP-binding_CS"/>
</dbReference>
<dbReference type="Pfam" id="PF00501">
    <property type="entry name" value="AMP-binding"/>
    <property type="match status" value="1"/>
</dbReference>
<dbReference type="GO" id="GO:0044550">
    <property type="term" value="P:secondary metabolite biosynthetic process"/>
    <property type="evidence" value="ECO:0007669"/>
    <property type="project" value="TreeGrafter"/>
</dbReference>
<evidence type="ECO:0000313" key="3">
    <source>
        <dbReference type="Proteomes" id="UP000016648"/>
    </source>
</evidence>
<evidence type="ECO:0000313" key="2">
    <source>
        <dbReference type="EMBL" id="ERK38951.1"/>
    </source>
</evidence>
<dbReference type="Proteomes" id="UP000016648">
    <property type="component" value="Unassembled WGS sequence"/>
</dbReference>
<dbReference type="PANTHER" id="PTHR45527">
    <property type="entry name" value="NONRIBOSOMAL PEPTIDE SYNTHETASE"/>
    <property type="match status" value="1"/>
</dbReference>
<dbReference type="InterPro" id="IPR000873">
    <property type="entry name" value="AMP-dep_synth/lig_dom"/>
</dbReference>
<dbReference type="PANTHER" id="PTHR45527:SF1">
    <property type="entry name" value="FATTY ACID SYNTHASE"/>
    <property type="match status" value="1"/>
</dbReference>
<protein>
    <submittedName>
        <fullName evidence="2">AMP-binding enzyme</fullName>
    </submittedName>
</protein>
<gene>
    <name evidence="2" type="ORF">HMPREF9135_0695</name>
</gene>
<dbReference type="PROSITE" id="PS00455">
    <property type="entry name" value="AMP_BINDING"/>
    <property type="match status" value="1"/>
</dbReference>
<dbReference type="AlphaFoldDB" id="U2P486"/>